<reference evidence="2 3" key="1">
    <citation type="submission" date="2018-11" db="EMBL/GenBank/DDBJ databases">
        <authorList>
            <consortium name="Pathogen Informatics"/>
        </authorList>
    </citation>
    <scope>NUCLEOTIDE SEQUENCE [LARGE SCALE GENOMIC DNA]</scope>
    <source>
        <strain>Denwood</strain>
        <strain evidence="3">Zambia</strain>
    </source>
</reference>
<evidence type="ECO:0000256" key="1">
    <source>
        <dbReference type="SAM" id="Phobius"/>
    </source>
</evidence>
<feature type="transmembrane region" description="Helical" evidence="1">
    <location>
        <begin position="56"/>
        <end position="80"/>
    </location>
</feature>
<organism evidence="2 3">
    <name type="scientific">Schistosoma mattheei</name>
    <dbReference type="NCBI Taxonomy" id="31246"/>
    <lineage>
        <taxon>Eukaryota</taxon>
        <taxon>Metazoa</taxon>
        <taxon>Spiralia</taxon>
        <taxon>Lophotrochozoa</taxon>
        <taxon>Platyhelminthes</taxon>
        <taxon>Trematoda</taxon>
        <taxon>Digenea</taxon>
        <taxon>Strigeidida</taxon>
        <taxon>Schistosomatoidea</taxon>
        <taxon>Schistosomatidae</taxon>
        <taxon>Schistosoma</taxon>
    </lineage>
</organism>
<evidence type="ECO:0000313" key="3">
    <source>
        <dbReference type="Proteomes" id="UP000269396"/>
    </source>
</evidence>
<accession>A0A3P8GEG1</accession>
<dbReference type="EMBL" id="UZAL01040169">
    <property type="protein sequence ID" value="VDP76600.1"/>
    <property type="molecule type" value="Genomic_DNA"/>
</dbReference>
<gene>
    <name evidence="2" type="ORF">SMTD_LOCUS18264</name>
</gene>
<sequence>MSLCSARAISSRCFSSFSRYFAVSGLGPNFGFCNAKLIDKSGRSIKFSEMSYEQSYFGVLICIAIGSPASLTLTVSFNLILEAIIWHERIEASIYSSFLTGIRTLYMYPALADSLKV</sequence>
<evidence type="ECO:0000313" key="2">
    <source>
        <dbReference type="EMBL" id="VDP76600.1"/>
    </source>
</evidence>
<keyword evidence="3" id="KW-1185">Reference proteome</keyword>
<protein>
    <submittedName>
        <fullName evidence="2">Uncharacterized protein</fullName>
    </submittedName>
</protein>
<keyword evidence="1" id="KW-0472">Membrane</keyword>
<dbReference type="AlphaFoldDB" id="A0A3P8GEG1"/>
<keyword evidence="1" id="KW-0812">Transmembrane</keyword>
<proteinExistence type="predicted"/>
<dbReference type="Proteomes" id="UP000269396">
    <property type="component" value="Unassembled WGS sequence"/>
</dbReference>
<keyword evidence="1" id="KW-1133">Transmembrane helix</keyword>
<name>A0A3P8GEG1_9TREM</name>